<accession>A0A3N5CDH7</accession>
<reference evidence="7 8" key="1">
    <citation type="submission" date="2018-11" db="EMBL/GenBank/DDBJ databases">
        <title>Genomic Encyclopedia of Type Strains, Phase IV (KMG-IV): sequencing the most valuable type-strain genomes for metagenomic binning, comparative biology and taxonomic classification.</title>
        <authorList>
            <person name="Goeker M."/>
        </authorList>
    </citation>
    <scope>NUCLEOTIDE SEQUENCE [LARGE SCALE GENOMIC DNA]</scope>
    <source>
        <strain evidence="7 8">DSM 29158</strain>
    </source>
</reference>
<dbReference type="Proteomes" id="UP000277108">
    <property type="component" value="Unassembled WGS sequence"/>
</dbReference>
<keyword evidence="8" id="KW-1185">Reference proteome</keyword>
<evidence type="ECO:0000256" key="4">
    <source>
        <dbReference type="ARBA" id="ARBA00022989"/>
    </source>
</evidence>
<keyword evidence="3 6" id="KW-0812">Transmembrane</keyword>
<gene>
    <name evidence="7" type="ORF">EDD62_1475</name>
</gene>
<keyword evidence="2" id="KW-1003">Cell membrane</keyword>
<comment type="caution">
    <text evidence="7">The sequence shown here is derived from an EMBL/GenBank/DDBJ whole genome shotgun (WGS) entry which is preliminary data.</text>
</comment>
<comment type="subcellular location">
    <subcellularLocation>
        <location evidence="1">Cell membrane</location>
        <topology evidence="1">Multi-pass membrane protein</topology>
    </subcellularLocation>
</comment>
<feature type="transmembrane region" description="Helical" evidence="6">
    <location>
        <begin position="133"/>
        <end position="156"/>
    </location>
</feature>
<dbReference type="GO" id="GO:0005886">
    <property type="term" value="C:plasma membrane"/>
    <property type="evidence" value="ECO:0007669"/>
    <property type="project" value="UniProtKB-SubCell"/>
</dbReference>
<keyword evidence="5 6" id="KW-0472">Membrane</keyword>
<protein>
    <submittedName>
        <fullName evidence="7">Uncharacterized membrane protein YgaE (UPF0421/DUF939 family)</fullName>
    </submittedName>
</protein>
<feature type="transmembrane region" description="Helical" evidence="6">
    <location>
        <begin position="21"/>
        <end position="48"/>
    </location>
</feature>
<dbReference type="AlphaFoldDB" id="A0A3N5CDH7"/>
<feature type="transmembrane region" description="Helical" evidence="6">
    <location>
        <begin position="101"/>
        <end position="121"/>
    </location>
</feature>
<name>A0A3N5CDH7_9BACL</name>
<evidence type="ECO:0000256" key="1">
    <source>
        <dbReference type="ARBA" id="ARBA00004651"/>
    </source>
</evidence>
<evidence type="ECO:0000256" key="6">
    <source>
        <dbReference type="SAM" id="Phobius"/>
    </source>
</evidence>
<sequence>MTDFTQTLYKFIGPRIIKTGIATLITAFICVWLDLPAIFAVITAIVSIDPTSYDSINKAKVRFPASVIGSLIAVSSAYFFKESALTYSLSATLTILICHKLKLNEGILVAAITSVAMIPDIHDEFVHTFVTRLFTTTLGIVVASSINFIVLPPVYYGNINDSIRKFEHAMRTLLTKRTDELINYKYISKDSEQMYNQLYKHLNNIEKYMHYQQNEIKYHITKREDLRKLNHLQNELQYKKLLITHIGNLIFLPNEIDIKWDQKEKDALKAIMKSTNSLHTDTHYNCQQSLETLHHLKFDHSRPNEIFKIDILHEMEIIYRMLHSYYTKRNKQATKQSHISSY</sequence>
<dbReference type="OrthoDB" id="2690036at2"/>
<proteinExistence type="predicted"/>
<feature type="transmembrane region" description="Helical" evidence="6">
    <location>
        <begin position="63"/>
        <end position="80"/>
    </location>
</feature>
<evidence type="ECO:0000256" key="5">
    <source>
        <dbReference type="ARBA" id="ARBA00023136"/>
    </source>
</evidence>
<dbReference type="EMBL" id="RKRK01000004">
    <property type="protein sequence ID" value="RPF55151.1"/>
    <property type="molecule type" value="Genomic_DNA"/>
</dbReference>
<keyword evidence="4 6" id="KW-1133">Transmembrane helix</keyword>
<evidence type="ECO:0000256" key="3">
    <source>
        <dbReference type="ARBA" id="ARBA00022692"/>
    </source>
</evidence>
<evidence type="ECO:0000256" key="2">
    <source>
        <dbReference type="ARBA" id="ARBA00022475"/>
    </source>
</evidence>
<organism evidence="7 8">
    <name type="scientific">Abyssicoccus albus</name>
    <dbReference type="NCBI Taxonomy" id="1817405"/>
    <lineage>
        <taxon>Bacteria</taxon>
        <taxon>Bacillati</taxon>
        <taxon>Bacillota</taxon>
        <taxon>Bacilli</taxon>
        <taxon>Bacillales</taxon>
        <taxon>Abyssicoccaceae</taxon>
    </lineage>
</organism>
<evidence type="ECO:0000313" key="7">
    <source>
        <dbReference type="EMBL" id="RPF55151.1"/>
    </source>
</evidence>
<dbReference type="Pfam" id="PF06081">
    <property type="entry name" value="ArAE_1"/>
    <property type="match status" value="1"/>
</dbReference>
<dbReference type="RefSeq" id="WP_123808164.1">
    <property type="nucleotide sequence ID" value="NZ_RKRK01000004.1"/>
</dbReference>
<evidence type="ECO:0000313" key="8">
    <source>
        <dbReference type="Proteomes" id="UP000277108"/>
    </source>
</evidence>
<dbReference type="InterPro" id="IPR010343">
    <property type="entry name" value="ArAE_1"/>
</dbReference>